<dbReference type="SUPFAM" id="SSF51735">
    <property type="entry name" value="NAD(P)-binding Rossmann-fold domains"/>
    <property type="match status" value="1"/>
</dbReference>
<dbReference type="Gene3D" id="3.40.50.720">
    <property type="entry name" value="NAD(P)-binding Rossmann-like Domain"/>
    <property type="match status" value="1"/>
</dbReference>
<dbReference type="InterPro" id="IPR016040">
    <property type="entry name" value="NAD(P)-bd_dom"/>
</dbReference>
<proteinExistence type="predicted"/>
<evidence type="ECO:0000313" key="3">
    <source>
        <dbReference type="Proteomes" id="UP000239209"/>
    </source>
</evidence>
<dbReference type="PANTHER" id="PTHR43162">
    <property type="match status" value="1"/>
</dbReference>
<dbReference type="OrthoDB" id="3510772at2"/>
<name>A0A2T0SEI2_9ACTN</name>
<accession>A0A2T0SEI2</accession>
<evidence type="ECO:0000313" key="2">
    <source>
        <dbReference type="EMBL" id="PRY31835.1"/>
    </source>
</evidence>
<dbReference type="Gene3D" id="3.90.25.10">
    <property type="entry name" value="UDP-galactose 4-epimerase, domain 1"/>
    <property type="match status" value="1"/>
</dbReference>
<dbReference type="PANTHER" id="PTHR43162:SF1">
    <property type="entry name" value="PRESTALK A DIFFERENTIATION PROTEIN A"/>
    <property type="match status" value="1"/>
</dbReference>
<dbReference type="InterPro" id="IPR051604">
    <property type="entry name" value="Ergot_Alk_Oxidoreductase"/>
</dbReference>
<gene>
    <name evidence="2" type="ORF">CLV70_10246</name>
</gene>
<dbReference type="EMBL" id="PVZG01000002">
    <property type="protein sequence ID" value="PRY31835.1"/>
    <property type="molecule type" value="Genomic_DNA"/>
</dbReference>
<reference evidence="2 3" key="1">
    <citation type="submission" date="2018-03" db="EMBL/GenBank/DDBJ databases">
        <title>Genomic Encyclopedia of Archaeal and Bacterial Type Strains, Phase II (KMG-II): from individual species to whole genera.</title>
        <authorList>
            <person name="Goeker M."/>
        </authorList>
    </citation>
    <scope>NUCLEOTIDE SEQUENCE [LARGE SCALE GENOMIC DNA]</scope>
    <source>
        <strain evidence="2 3">DSM 45348</strain>
    </source>
</reference>
<dbReference type="AlphaFoldDB" id="A0A2T0SEI2"/>
<keyword evidence="3" id="KW-1185">Reference proteome</keyword>
<dbReference type="RefSeq" id="WP_106125081.1">
    <property type="nucleotide sequence ID" value="NZ_PVZG01000002.1"/>
</dbReference>
<sequence length="272" mass="27975">MTVLILGASGTTGSRVARHLAARRVPVRRAGRSPAADVRFDWADPGTFAPAVRGIRAVYLVAPPGVADPEPVVAPFLAEAREAGVARIVLLSSSAVPVGGPGPGRLGALLPAFVPEWTVLRPTWFASNFTGDHPHARTARADGELVSATGDGRVPFIDPGDIAAVAGHALTATRAENGPLLLTGPEPLSFDDVAAALGDHLGHPVRHRRVSAGELSRRLRAGGLPAAFADLLAGLDVAIAGGAEDRTTSTVEDVTGRSPRTFAAFLSGQESP</sequence>
<dbReference type="Proteomes" id="UP000239209">
    <property type="component" value="Unassembled WGS sequence"/>
</dbReference>
<dbReference type="Pfam" id="PF13460">
    <property type="entry name" value="NAD_binding_10"/>
    <property type="match status" value="1"/>
</dbReference>
<comment type="caution">
    <text evidence="2">The sequence shown here is derived from an EMBL/GenBank/DDBJ whole genome shotgun (WGS) entry which is preliminary data.</text>
</comment>
<evidence type="ECO:0000259" key="1">
    <source>
        <dbReference type="Pfam" id="PF13460"/>
    </source>
</evidence>
<protein>
    <submittedName>
        <fullName evidence="2">Uncharacterized protein YbjT (DUF2867 family)</fullName>
    </submittedName>
</protein>
<organism evidence="2 3">
    <name type="scientific">Pseudosporangium ferrugineum</name>
    <dbReference type="NCBI Taxonomy" id="439699"/>
    <lineage>
        <taxon>Bacteria</taxon>
        <taxon>Bacillati</taxon>
        <taxon>Actinomycetota</taxon>
        <taxon>Actinomycetes</taxon>
        <taxon>Micromonosporales</taxon>
        <taxon>Micromonosporaceae</taxon>
        <taxon>Pseudosporangium</taxon>
    </lineage>
</organism>
<dbReference type="InterPro" id="IPR036291">
    <property type="entry name" value="NAD(P)-bd_dom_sf"/>
</dbReference>
<feature type="domain" description="NAD(P)-binding" evidence="1">
    <location>
        <begin position="7"/>
        <end position="97"/>
    </location>
</feature>